<evidence type="ECO:0000256" key="5">
    <source>
        <dbReference type="ARBA" id="ARBA00022552"/>
    </source>
</evidence>
<dbReference type="InterPro" id="IPR001247">
    <property type="entry name" value="ExoRNase_PH_dom1"/>
</dbReference>
<comment type="similarity">
    <text evidence="3">Belongs to the RNase PH family.</text>
</comment>
<dbReference type="Gene3D" id="3.30.230.70">
    <property type="entry name" value="GHMP Kinase, N-terminal domain"/>
    <property type="match status" value="1"/>
</dbReference>
<dbReference type="WBParaSite" id="TREG1_89620.1">
    <property type="protein sequence ID" value="TREG1_89620.1"/>
    <property type="gene ID" value="TREG1_89620"/>
</dbReference>
<name>A0AA85KB16_TRIRE</name>
<evidence type="ECO:0000259" key="9">
    <source>
        <dbReference type="Pfam" id="PF01138"/>
    </source>
</evidence>
<dbReference type="AlphaFoldDB" id="A0AA85KB16"/>
<dbReference type="GO" id="GO:0016075">
    <property type="term" value="P:rRNA catabolic process"/>
    <property type="evidence" value="ECO:0007669"/>
    <property type="project" value="TreeGrafter"/>
</dbReference>
<comment type="subcellular location">
    <subcellularLocation>
        <location evidence="2">Cytoplasm</location>
    </subcellularLocation>
    <subcellularLocation>
        <location evidence="1">Nucleus</location>
    </subcellularLocation>
</comment>
<evidence type="ECO:0000256" key="3">
    <source>
        <dbReference type="ARBA" id="ARBA00006678"/>
    </source>
</evidence>
<sequence length="241" mass="26602">MLPGLAKPSEPIDLEYFLNKSQLVKNKEKCPPDIFFSLGTNPITDGSAYLEVNDIKVSCNVTGPTEMRQDSQLVAALKFAPFVCWLPKDSIVSLEKKLSRLFLSAIEPAVMLHQFPRGKYEIVANILDVCPHNSTGLIGDCLAAAVTCAGLALLNSGVQMYDLLVGLNLDLSNLENKSGHICVAVLPRLRQFSMLYTVDSHMPHTEFLQKSLVYAMDKCVKLADVIRNNLCGQTRVQQMSE</sequence>
<dbReference type="GO" id="GO:0003723">
    <property type="term" value="F:RNA binding"/>
    <property type="evidence" value="ECO:0007669"/>
    <property type="project" value="UniProtKB-KW"/>
</dbReference>
<dbReference type="Pfam" id="PF01138">
    <property type="entry name" value="RNase_PH"/>
    <property type="match status" value="1"/>
</dbReference>
<organism evidence="10 11">
    <name type="scientific">Trichobilharzia regenti</name>
    <name type="common">Nasal bird schistosome</name>
    <dbReference type="NCBI Taxonomy" id="157069"/>
    <lineage>
        <taxon>Eukaryota</taxon>
        <taxon>Metazoa</taxon>
        <taxon>Spiralia</taxon>
        <taxon>Lophotrochozoa</taxon>
        <taxon>Platyhelminthes</taxon>
        <taxon>Trematoda</taxon>
        <taxon>Digenea</taxon>
        <taxon>Strigeidida</taxon>
        <taxon>Schistosomatoidea</taxon>
        <taxon>Schistosomatidae</taxon>
        <taxon>Trichobilharzia</taxon>
    </lineage>
</organism>
<keyword evidence="7" id="KW-0694">RNA-binding</keyword>
<keyword evidence="8" id="KW-0539">Nucleus</keyword>
<evidence type="ECO:0000313" key="11">
    <source>
        <dbReference type="WBParaSite" id="TREG1_89620.1"/>
    </source>
</evidence>
<evidence type="ECO:0000256" key="8">
    <source>
        <dbReference type="ARBA" id="ARBA00023242"/>
    </source>
</evidence>
<evidence type="ECO:0000256" key="4">
    <source>
        <dbReference type="ARBA" id="ARBA00022490"/>
    </source>
</evidence>
<accession>A0AA85KB16</accession>
<dbReference type="GO" id="GO:0034475">
    <property type="term" value="P:U4 snRNA 3'-end processing"/>
    <property type="evidence" value="ECO:0007669"/>
    <property type="project" value="TreeGrafter"/>
</dbReference>
<keyword evidence="4" id="KW-0963">Cytoplasm</keyword>
<keyword evidence="10" id="KW-1185">Reference proteome</keyword>
<keyword evidence="6" id="KW-0271">Exosome</keyword>
<dbReference type="GO" id="GO:0071051">
    <property type="term" value="P:poly(A)-dependent snoRNA 3'-end processing"/>
    <property type="evidence" value="ECO:0007669"/>
    <property type="project" value="TreeGrafter"/>
</dbReference>
<keyword evidence="5" id="KW-0698">rRNA processing</keyword>
<proteinExistence type="inferred from homology"/>
<evidence type="ECO:0000256" key="2">
    <source>
        <dbReference type="ARBA" id="ARBA00004496"/>
    </source>
</evidence>
<dbReference type="GO" id="GO:0071028">
    <property type="term" value="P:nuclear mRNA surveillance"/>
    <property type="evidence" value="ECO:0007669"/>
    <property type="project" value="TreeGrafter"/>
</dbReference>
<evidence type="ECO:0000313" key="10">
    <source>
        <dbReference type="Proteomes" id="UP000050795"/>
    </source>
</evidence>
<feature type="domain" description="Exoribonuclease phosphorolytic" evidence="9">
    <location>
        <begin position="34"/>
        <end position="158"/>
    </location>
</feature>
<dbReference type="SUPFAM" id="SSF54211">
    <property type="entry name" value="Ribosomal protein S5 domain 2-like"/>
    <property type="match status" value="1"/>
</dbReference>
<dbReference type="PANTHER" id="PTHR11953">
    <property type="entry name" value="EXOSOME COMPLEX COMPONENT"/>
    <property type="match status" value="1"/>
</dbReference>
<dbReference type="InterPro" id="IPR050080">
    <property type="entry name" value="RNase_PH"/>
</dbReference>
<dbReference type="InterPro" id="IPR027408">
    <property type="entry name" value="PNPase/RNase_PH_dom_sf"/>
</dbReference>
<reference evidence="10" key="1">
    <citation type="submission" date="2022-06" db="EMBL/GenBank/DDBJ databases">
        <authorList>
            <person name="Berger JAMES D."/>
            <person name="Berger JAMES D."/>
        </authorList>
    </citation>
    <scope>NUCLEOTIDE SEQUENCE [LARGE SCALE GENOMIC DNA]</scope>
</reference>
<evidence type="ECO:0000256" key="7">
    <source>
        <dbReference type="ARBA" id="ARBA00022884"/>
    </source>
</evidence>
<dbReference type="PANTHER" id="PTHR11953:SF2">
    <property type="entry name" value="EXOSOME COMPLEX COMPONENT MTR3"/>
    <property type="match status" value="1"/>
</dbReference>
<dbReference type="GO" id="GO:0000176">
    <property type="term" value="C:nuclear exosome (RNase complex)"/>
    <property type="evidence" value="ECO:0007669"/>
    <property type="project" value="TreeGrafter"/>
</dbReference>
<protein>
    <recommendedName>
        <fullName evidence="9">Exoribonuclease phosphorolytic domain-containing protein</fullName>
    </recommendedName>
</protein>
<dbReference type="Proteomes" id="UP000050795">
    <property type="component" value="Unassembled WGS sequence"/>
</dbReference>
<evidence type="ECO:0000256" key="6">
    <source>
        <dbReference type="ARBA" id="ARBA00022835"/>
    </source>
</evidence>
<dbReference type="InterPro" id="IPR020568">
    <property type="entry name" value="Ribosomal_Su5_D2-typ_SF"/>
</dbReference>
<dbReference type="GO" id="GO:0006364">
    <property type="term" value="P:rRNA processing"/>
    <property type="evidence" value="ECO:0007669"/>
    <property type="project" value="UniProtKB-KW"/>
</dbReference>
<reference evidence="11" key="2">
    <citation type="submission" date="2023-11" db="UniProtKB">
        <authorList>
            <consortium name="WormBaseParasite"/>
        </authorList>
    </citation>
    <scope>IDENTIFICATION</scope>
</reference>
<dbReference type="GO" id="GO:0005730">
    <property type="term" value="C:nucleolus"/>
    <property type="evidence" value="ECO:0007669"/>
    <property type="project" value="TreeGrafter"/>
</dbReference>
<evidence type="ECO:0000256" key="1">
    <source>
        <dbReference type="ARBA" id="ARBA00004123"/>
    </source>
</evidence>
<dbReference type="GO" id="GO:0000177">
    <property type="term" value="C:cytoplasmic exosome (RNase complex)"/>
    <property type="evidence" value="ECO:0007669"/>
    <property type="project" value="TreeGrafter"/>
</dbReference>